<accession>A0A9W9CHV6</accession>
<reference evidence="2" key="1">
    <citation type="submission" date="2022-10" db="EMBL/GenBank/DDBJ databases">
        <title>Tapping the CABI collections for fungal endophytes: first genome assemblies for Collariella, Neodidymelliopsis, Ascochyta clinopodiicola, Didymella pomorum, Didymosphaeria variabile, Neocosmospora piperis and Neocucurbitaria cava.</title>
        <authorList>
            <person name="Hill R."/>
        </authorList>
    </citation>
    <scope>NUCLEOTIDE SEQUENCE</scope>
    <source>
        <strain evidence="2">IMI 356814</strain>
    </source>
</reference>
<proteinExistence type="predicted"/>
<dbReference type="Gene3D" id="3.40.50.1820">
    <property type="entry name" value="alpha/beta hydrolase"/>
    <property type="match status" value="1"/>
</dbReference>
<dbReference type="SUPFAM" id="SSF53474">
    <property type="entry name" value="alpha/beta-Hydrolases"/>
    <property type="match status" value="1"/>
</dbReference>
<dbReference type="PANTHER" id="PTHR12277">
    <property type="entry name" value="ALPHA/BETA HYDROLASE DOMAIN-CONTAINING PROTEIN"/>
    <property type="match status" value="1"/>
</dbReference>
<name>A0A9W9CHV6_9PLEO</name>
<dbReference type="EMBL" id="JAPEUY010000017">
    <property type="protein sequence ID" value="KAJ4364499.1"/>
    <property type="molecule type" value="Genomic_DNA"/>
</dbReference>
<dbReference type="AlphaFoldDB" id="A0A9W9CHV6"/>
<evidence type="ECO:0000259" key="1">
    <source>
        <dbReference type="Pfam" id="PF00561"/>
    </source>
</evidence>
<gene>
    <name evidence="2" type="ORF">N0V83_009093</name>
</gene>
<protein>
    <recommendedName>
        <fullName evidence="1">AB hydrolase-1 domain-containing protein</fullName>
    </recommendedName>
</protein>
<organism evidence="2 3">
    <name type="scientific">Neocucurbitaria cava</name>
    <dbReference type="NCBI Taxonomy" id="798079"/>
    <lineage>
        <taxon>Eukaryota</taxon>
        <taxon>Fungi</taxon>
        <taxon>Dikarya</taxon>
        <taxon>Ascomycota</taxon>
        <taxon>Pezizomycotina</taxon>
        <taxon>Dothideomycetes</taxon>
        <taxon>Pleosporomycetidae</taxon>
        <taxon>Pleosporales</taxon>
        <taxon>Pleosporineae</taxon>
        <taxon>Cucurbitariaceae</taxon>
        <taxon>Neocucurbitaria</taxon>
    </lineage>
</organism>
<feature type="domain" description="AB hydrolase-1" evidence="1">
    <location>
        <begin position="75"/>
        <end position="207"/>
    </location>
</feature>
<dbReference type="Proteomes" id="UP001140560">
    <property type="component" value="Unassembled WGS sequence"/>
</dbReference>
<dbReference type="OrthoDB" id="446723at2759"/>
<dbReference type="Pfam" id="PF00561">
    <property type="entry name" value="Abhydrolase_1"/>
    <property type="match status" value="1"/>
</dbReference>
<evidence type="ECO:0000313" key="2">
    <source>
        <dbReference type="EMBL" id="KAJ4364499.1"/>
    </source>
</evidence>
<dbReference type="InterPro" id="IPR029058">
    <property type="entry name" value="AB_hydrolase_fold"/>
</dbReference>
<dbReference type="InterPro" id="IPR000073">
    <property type="entry name" value="AB_hydrolase_1"/>
</dbReference>
<sequence>MYQGAIAYLDGYNYHFSYPCGKNSLLTEKLFAWLIAPLGVYARHVDDFLQDQSAAEDIEARLAFKMLKNDPDARLLIYFHGNTATIAQQRRTEEYRSYASGASEKIFILAFDYRGFGASTGTPSELGLLNDAAAVLEWALNRARIPPERIVLLGHSLGTAVVAGIAHHYSKLDIAFAGLILCAAFTNAVHAEDDQTMPWNQTEELFRCALNAANESVLDNEAGANDGTKVIDLGEAGRQEVWQNGTRSISMTIAKHGGTYSLPGIKVLD</sequence>
<keyword evidence="3" id="KW-1185">Reference proteome</keyword>
<dbReference type="PANTHER" id="PTHR12277:SF81">
    <property type="entry name" value="PROTEIN ABHD13"/>
    <property type="match status" value="1"/>
</dbReference>
<comment type="caution">
    <text evidence="2">The sequence shown here is derived from an EMBL/GenBank/DDBJ whole genome shotgun (WGS) entry which is preliminary data.</text>
</comment>
<evidence type="ECO:0000313" key="3">
    <source>
        <dbReference type="Proteomes" id="UP001140560"/>
    </source>
</evidence>